<evidence type="ECO:0000313" key="1">
    <source>
        <dbReference type="EMBL" id="KKM26097.1"/>
    </source>
</evidence>
<name>A0A0F9IF51_9ZZZZ</name>
<gene>
    <name evidence="1" type="ORF">LCGC14_1588190</name>
</gene>
<feature type="non-terminal residue" evidence="1">
    <location>
        <position position="1"/>
    </location>
</feature>
<organism evidence="1">
    <name type="scientific">marine sediment metagenome</name>
    <dbReference type="NCBI Taxonomy" id="412755"/>
    <lineage>
        <taxon>unclassified sequences</taxon>
        <taxon>metagenomes</taxon>
        <taxon>ecological metagenomes</taxon>
    </lineage>
</organism>
<accession>A0A0F9IF51</accession>
<proteinExistence type="predicted"/>
<reference evidence="1" key="1">
    <citation type="journal article" date="2015" name="Nature">
        <title>Complex archaea that bridge the gap between prokaryotes and eukaryotes.</title>
        <authorList>
            <person name="Spang A."/>
            <person name="Saw J.H."/>
            <person name="Jorgensen S.L."/>
            <person name="Zaremba-Niedzwiedzka K."/>
            <person name="Martijn J."/>
            <person name="Lind A.E."/>
            <person name="van Eijk R."/>
            <person name="Schleper C."/>
            <person name="Guy L."/>
            <person name="Ettema T.J."/>
        </authorList>
    </citation>
    <scope>NUCLEOTIDE SEQUENCE</scope>
</reference>
<protein>
    <recommendedName>
        <fullName evidence="2">DUF2695 domain-containing protein</fullName>
    </recommendedName>
</protein>
<comment type="caution">
    <text evidence="1">The sequence shown here is derived from an EMBL/GenBank/DDBJ whole genome shotgun (WGS) entry which is preliminary data.</text>
</comment>
<evidence type="ECO:0008006" key="2">
    <source>
        <dbReference type="Google" id="ProtNLM"/>
    </source>
</evidence>
<dbReference type="EMBL" id="LAZR01012579">
    <property type="protein sequence ID" value="KKM26097.1"/>
    <property type="molecule type" value="Genomic_DNA"/>
</dbReference>
<dbReference type="AlphaFoldDB" id="A0A0F9IF51"/>
<sequence>KETQEIFLELCDYYDGHCDCEILLNAKPWLLGEWI</sequence>